<name>A0A1E4SIK8_9ASCO</name>
<organism evidence="8 9">
    <name type="scientific">Suhomyces tanzawaensis NRRL Y-17324</name>
    <dbReference type="NCBI Taxonomy" id="984487"/>
    <lineage>
        <taxon>Eukaryota</taxon>
        <taxon>Fungi</taxon>
        <taxon>Dikarya</taxon>
        <taxon>Ascomycota</taxon>
        <taxon>Saccharomycotina</taxon>
        <taxon>Pichiomycetes</taxon>
        <taxon>Debaryomycetaceae</taxon>
        <taxon>Suhomyces</taxon>
    </lineage>
</organism>
<dbReference type="RefSeq" id="XP_020064456.1">
    <property type="nucleotide sequence ID" value="XM_020207725.1"/>
</dbReference>
<evidence type="ECO:0000256" key="3">
    <source>
        <dbReference type="ARBA" id="ARBA00009790"/>
    </source>
</evidence>
<dbReference type="Proteomes" id="UP000094285">
    <property type="component" value="Unassembled WGS sequence"/>
</dbReference>
<evidence type="ECO:0000256" key="7">
    <source>
        <dbReference type="ARBA" id="ARBA00023128"/>
    </source>
</evidence>
<evidence type="ECO:0000313" key="9">
    <source>
        <dbReference type="Proteomes" id="UP000094285"/>
    </source>
</evidence>
<gene>
    <name evidence="8" type="ORF">CANTADRAFT_26293</name>
</gene>
<keyword evidence="9" id="KW-1185">Reference proteome</keyword>
<comment type="subcellular location">
    <subcellularLocation>
        <location evidence="2">Mitochondrion</location>
    </subcellularLocation>
</comment>
<evidence type="ECO:0000256" key="2">
    <source>
        <dbReference type="ARBA" id="ARBA00004173"/>
    </source>
</evidence>
<accession>A0A1E4SIK8</accession>
<dbReference type="GO" id="GO:0005739">
    <property type="term" value="C:mitochondrion"/>
    <property type="evidence" value="ECO:0007669"/>
    <property type="project" value="UniProtKB-SubCell"/>
</dbReference>
<dbReference type="InterPro" id="IPR024319">
    <property type="entry name" value="ATPase_expression_mit"/>
</dbReference>
<sequence length="653" mass="75277">MSYLARRPSGLQALRSYSRSLSSTSIPITQDLIQDTEAPALVGSKASKVKHILSQIASETYLSSLSVKSLSLSQSSCVSSVQNHVIKRELYKLVENQSYSTLMDVLLQWSVSSSTPITSVLSPEEISFLIKHVINHQISLMHQYTITTPVLKAAQNLNLTDKLKKSQQDPNFVHSRQLVMKIRDFYSNLIYSNSSESIYSESKKLDLYDSDNLTGYQLKVTDYENLIFMELHNLKLDLASKWFQRFEAQFGADSIDHMTYRLWILKFQVYAGGSPSNWIIQETDLASSNYYNPRQGPINYEVTFETLYKDFLRYNLRQNSSKIVINNDLVTTLIYSMGYSKNVTALVNYVEAKWGIGTDGKLAAGFTKPTPDDPNYPDISIVKSVMISLAFNGKFFDALKYINTFQDAYNIDISGPSSKSFWQDIFKWSDITTRFESKKALQYYLQNIQGSDLGKKYGKATPSLKEVQKNANFDYSGYLTFVKGIQSERHNSFTALWGLYQQNNGVFSRYIYKRYLDFINEELEVEKIEDNYYQVLTSLLEQYELYKISKWSFNKRNANLNPVNSVDDAIYSLYLHALKRFVDFKCKTLNGGHCLPLIAKWSIDTSMKEELTKWFKDEKNPQYREMLEKRREEVIAKLSAENDGEDDRFLDLI</sequence>
<dbReference type="AlphaFoldDB" id="A0A1E4SIK8"/>
<comment type="function">
    <text evidence="1">Required for translation of the mitochondrial OLI1 transcript coding for the mitochondrial ATP synthase subunit 9.</text>
</comment>
<dbReference type="Pfam" id="PF12921">
    <property type="entry name" value="ATP13"/>
    <property type="match status" value="1"/>
</dbReference>
<keyword evidence="6" id="KW-0809">Transit peptide</keyword>
<keyword evidence="7" id="KW-0496">Mitochondrion</keyword>
<evidence type="ECO:0000313" key="8">
    <source>
        <dbReference type="EMBL" id="ODV79334.1"/>
    </source>
</evidence>
<proteinExistence type="inferred from homology"/>
<dbReference type="GeneID" id="30981862"/>
<reference evidence="9" key="1">
    <citation type="submission" date="2016-05" db="EMBL/GenBank/DDBJ databases">
        <title>Comparative genomics of biotechnologically important yeasts.</title>
        <authorList>
            <consortium name="DOE Joint Genome Institute"/>
            <person name="Riley R."/>
            <person name="Haridas S."/>
            <person name="Wolfe K.H."/>
            <person name="Lopes M.R."/>
            <person name="Hittinger C.T."/>
            <person name="Goker M."/>
            <person name="Salamov A."/>
            <person name="Wisecaver J."/>
            <person name="Long T.M."/>
            <person name="Aerts A.L."/>
            <person name="Barry K."/>
            <person name="Choi C."/>
            <person name="Clum A."/>
            <person name="Coughlan A.Y."/>
            <person name="Deshpande S."/>
            <person name="Douglass A.P."/>
            <person name="Hanson S.J."/>
            <person name="Klenk H.-P."/>
            <person name="Labutti K."/>
            <person name="Lapidus A."/>
            <person name="Lindquist E."/>
            <person name="Lipzen A."/>
            <person name="Meier-Kolthoff J.P."/>
            <person name="Ohm R.A."/>
            <person name="Otillar R.P."/>
            <person name="Pangilinan J."/>
            <person name="Peng Y."/>
            <person name="Rokas A."/>
            <person name="Rosa C.A."/>
            <person name="Scheuner C."/>
            <person name="Sibirny A.A."/>
            <person name="Slot J.C."/>
            <person name="Stielow J.B."/>
            <person name="Sun H."/>
            <person name="Kurtzman C.P."/>
            <person name="Blackwell M."/>
            <person name="Grigoriev I.V."/>
            <person name="Jeffries T.W."/>
        </authorList>
    </citation>
    <scope>NUCLEOTIDE SEQUENCE [LARGE SCALE GENOMIC DNA]</scope>
    <source>
        <strain evidence="9">NRRL Y-17324</strain>
    </source>
</reference>
<dbReference type="EMBL" id="KV453912">
    <property type="protein sequence ID" value="ODV79334.1"/>
    <property type="molecule type" value="Genomic_DNA"/>
</dbReference>
<evidence type="ECO:0000256" key="4">
    <source>
        <dbReference type="ARBA" id="ARBA00011657"/>
    </source>
</evidence>
<evidence type="ECO:0000256" key="1">
    <source>
        <dbReference type="ARBA" id="ARBA00002412"/>
    </source>
</evidence>
<dbReference type="OrthoDB" id="4077974at2759"/>
<comment type="subunit">
    <text evidence="4">Binds to the 5'UTR of the OLI1 mRNA.</text>
</comment>
<protein>
    <recommendedName>
        <fullName evidence="5">ATPase expression protein 2, mitochondrial</fullName>
    </recommendedName>
</protein>
<evidence type="ECO:0000256" key="6">
    <source>
        <dbReference type="ARBA" id="ARBA00022946"/>
    </source>
</evidence>
<comment type="similarity">
    <text evidence="3">Belongs to the AEP2 family.</text>
</comment>
<evidence type="ECO:0000256" key="5">
    <source>
        <dbReference type="ARBA" id="ARBA00019258"/>
    </source>
</evidence>